<gene>
    <name evidence="3" type="ORF">HNQ64_001463</name>
</gene>
<dbReference type="InterPro" id="IPR027417">
    <property type="entry name" value="P-loop_NTPase"/>
</dbReference>
<evidence type="ECO:0000313" key="3">
    <source>
        <dbReference type="EMBL" id="MBB5037221.1"/>
    </source>
</evidence>
<dbReference type="Proteomes" id="UP000534294">
    <property type="component" value="Unassembled WGS sequence"/>
</dbReference>
<evidence type="ECO:0000259" key="2">
    <source>
        <dbReference type="Pfam" id="PF13476"/>
    </source>
</evidence>
<evidence type="ECO:0000313" key="4">
    <source>
        <dbReference type="Proteomes" id="UP000534294"/>
    </source>
</evidence>
<protein>
    <submittedName>
        <fullName evidence="3">Putative ATPase</fullName>
    </submittedName>
</protein>
<keyword evidence="4" id="KW-1185">Reference proteome</keyword>
<dbReference type="EMBL" id="JACHIF010000002">
    <property type="protein sequence ID" value="MBB5037221.1"/>
    <property type="molecule type" value="Genomic_DNA"/>
</dbReference>
<feature type="domain" description="ATPase AAA-type core" evidence="1">
    <location>
        <begin position="219"/>
        <end position="317"/>
    </location>
</feature>
<comment type="caution">
    <text evidence="3">The sequence shown here is derived from an EMBL/GenBank/DDBJ whole genome shotgun (WGS) entry which is preliminary data.</text>
</comment>
<sequence length="444" mass="49869">MNPDFTTIASDKAAGLFPSYIDYIRFPRFRNLAANARVDFEFPITAFVGQNGCGKSSALQALFGVPKGKSVSTYWFTTALDPIENLRPEDRHCFVYSYNGTGDEVVKRRINKKGQPDLFDTSEPIAAYGMTMGVRHPPVEKEVIYINFRAIPNAFEKAFHRVRPPTPGIQGHLRMRSKVLRNALDKQYDYRFSIESRPQEFVIREDMLRVAEKILGRSYRGAKVVKHALFGEPGYSVFLETEKAKYTDAFAGSGESAVMLLLHELSYAKKGSLLLLDEPETSLHPGAQEELMRYLASICIKQRIQIVFCTHSPTLINGLPPAAIKVFSPDPSGTFRIVQGVSSREAFGYIGHQISDKMTLRVEDRLAQMILQRVIDDEVVPCAHMFDICFIPGGCDEMKKDSVVFSSHDQKNVVMILDGGKKPSGPLMDPSMIPNSQYEDLYWG</sequence>
<dbReference type="AlphaFoldDB" id="A0A7W8DPS2"/>
<accession>A0A7W8DPS2</accession>
<dbReference type="RefSeq" id="WP_184206914.1">
    <property type="nucleotide sequence ID" value="NZ_JACHIF010000002.1"/>
</dbReference>
<dbReference type="GO" id="GO:0016887">
    <property type="term" value="F:ATP hydrolysis activity"/>
    <property type="evidence" value="ECO:0007669"/>
    <property type="project" value="InterPro"/>
</dbReference>
<reference evidence="3 4" key="1">
    <citation type="submission" date="2020-08" db="EMBL/GenBank/DDBJ databases">
        <title>Genomic Encyclopedia of Type Strains, Phase IV (KMG-IV): sequencing the most valuable type-strain genomes for metagenomic binning, comparative biology and taxonomic classification.</title>
        <authorList>
            <person name="Goeker M."/>
        </authorList>
    </citation>
    <scope>NUCLEOTIDE SEQUENCE [LARGE SCALE GENOMIC DNA]</scope>
    <source>
        <strain evidence="3 4">DSM 12251</strain>
    </source>
</reference>
<proteinExistence type="predicted"/>
<dbReference type="Pfam" id="PF13476">
    <property type="entry name" value="AAA_23"/>
    <property type="match status" value="1"/>
</dbReference>
<feature type="domain" description="Rad50/SbcC-type AAA" evidence="2">
    <location>
        <begin position="29"/>
        <end position="70"/>
    </location>
</feature>
<dbReference type="Pfam" id="PF13304">
    <property type="entry name" value="AAA_21"/>
    <property type="match status" value="1"/>
</dbReference>
<dbReference type="InterPro" id="IPR038729">
    <property type="entry name" value="Rad50/SbcC_AAA"/>
</dbReference>
<organism evidence="3 4">
    <name type="scientific">Prosthecobacter dejongeii</name>
    <dbReference type="NCBI Taxonomy" id="48465"/>
    <lineage>
        <taxon>Bacteria</taxon>
        <taxon>Pseudomonadati</taxon>
        <taxon>Verrucomicrobiota</taxon>
        <taxon>Verrucomicrobiia</taxon>
        <taxon>Verrucomicrobiales</taxon>
        <taxon>Verrucomicrobiaceae</taxon>
        <taxon>Prosthecobacter</taxon>
    </lineage>
</organism>
<evidence type="ECO:0000259" key="1">
    <source>
        <dbReference type="Pfam" id="PF13304"/>
    </source>
</evidence>
<name>A0A7W8DPS2_9BACT</name>
<dbReference type="GO" id="GO:0006302">
    <property type="term" value="P:double-strand break repair"/>
    <property type="evidence" value="ECO:0007669"/>
    <property type="project" value="InterPro"/>
</dbReference>
<dbReference type="CDD" id="cd00267">
    <property type="entry name" value="ABC_ATPase"/>
    <property type="match status" value="1"/>
</dbReference>
<dbReference type="GO" id="GO:0005524">
    <property type="term" value="F:ATP binding"/>
    <property type="evidence" value="ECO:0007669"/>
    <property type="project" value="InterPro"/>
</dbReference>
<dbReference type="Gene3D" id="3.40.50.300">
    <property type="entry name" value="P-loop containing nucleotide triphosphate hydrolases"/>
    <property type="match status" value="2"/>
</dbReference>
<dbReference type="SUPFAM" id="SSF52540">
    <property type="entry name" value="P-loop containing nucleoside triphosphate hydrolases"/>
    <property type="match status" value="1"/>
</dbReference>
<dbReference type="InterPro" id="IPR003959">
    <property type="entry name" value="ATPase_AAA_core"/>
</dbReference>
<dbReference type="PANTHER" id="PTHR43581">
    <property type="entry name" value="ATP/GTP PHOSPHATASE"/>
    <property type="match status" value="1"/>
</dbReference>
<dbReference type="PANTHER" id="PTHR43581:SF4">
    <property type="entry name" value="ATP_GTP PHOSPHATASE"/>
    <property type="match status" value="1"/>
</dbReference>
<dbReference type="InterPro" id="IPR051396">
    <property type="entry name" value="Bact_Antivir_Def_Nuclease"/>
</dbReference>